<sequence>CPFDNSISQFRLYRVADAAKVFVSTIESDLKEIYYKYLKDEVPMSVLTIEEKQNSRDATVCDEDVKVRDHCHLTGKVRSGAAHSICNLNYKLPKFTPIVFHNMN</sequence>
<organism evidence="1 2">
    <name type="scientific">Molorchus minor</name>
    <dbReference type="NCBI Taxonomy" id="1323400"/>
    <lineage>
        <taxon>Eukaryota</taxon>
        <taxon>Metazoa</taxon>
        <taxon>Ecdysozoa</taxon>
        <taxon>Arthropoda</taxon>
        <taxon>Hexapoda</taxon>
        <taxon>Insecta</taxon>
        <taxon>Pterygota</taxon>
        <taxon>Neoptera</taxon>
        <taxon>Endopterygota</taxon>
        <taxon>Coleoptera</taxon>
        <taxon>Polyphaga</taxon>
        <taxon>Cucujiformia</taxon>
        <taxon>Chrysomeloidea</taxon>
        <taxon>Cerambycidae</taxon>
        <taxon>Lamiinae</taxon>
        <taxon>Monochamini</taxon>
        <taxon>Molorchus</taxon>
    </lineage>
</organism>
<proteinExistence type="predicted"/>
<protein>
    <submittedName>
        <fullName evidence="1">Uncharacterized protein</fullName>
    </submittedName>
</protein>
<accession>A0ABQ9JQ40</accession>
<evidence type="ECO:0000313" key="2">
    <source>
        <dbReference type="Proteomes" id="UP001162164"/>
    </source>
</evidence>
<gene>
    <name evidence="1" type="ORF">NQ317_001090</name>
</gene>
<feature type="non-terminal residue" evidence="1">
    <location>
        <position position="1"/>
    </location>
</feature>
<dbReference type="EMBL" id="JAPWTJ010000322">
    <property type="protein sequence ID" value="KAJ8979689.1"/>
    <property type="molecule type" value="Genomic_DNA"/>
</dbReference>
<dbReference type="Proteomes" id="UP001162164">
    <property type="component" value="Unassembled WGS sequence"/>
</dbReference>
<evidence type="ECO:0000313" key="1">
    <source>
        <dbReference type="EMBL" id="KAJ8979689.1"/>
    </source>
</evidence>
<name>A0ABQ9JQ40_9CUCU</name>
<reference evidence="1" key="1">
    <citation type="journal article" date="2023" name="Insect Mol. Biol.">
        <title>Genome sequencing provides insights into the evolution of gene families encoding plant cell wall-degrading enzymes in longhorned beetles.</title>
        <authorList>
            <person name="Shin N.R."/>
            <person name="Okamura Y."/>
            <person name="Kirsch R."/>
            <person name="Pauchet Y."/>
        </authorList>
    </citation>
    <scope>NUCLEOTIDE SEQUENCE</scope>
    <source>
        <strain evidence="1">MMC_N1</strain>
    </source>
</reference>
<keyword evidence="2" id="KW-1185">Reference proteome</keyword>
<comment type="caution">
    <text evidence="1">The sequence shown here is derived from an EMBL/GenBank/DDBJ whole genome shotgun (WGS) entry which is preliminary data.</text>
</comment>